<dbReference type="Proteomes" id="UP001152795">
    <property type="component" value="Unassembled WGS sequence"/>
</dbReference>
<keyword evidence="2" id="KW-1185">Reference proteome</keyword>
<reference evidence="1" key="1">
    <citation type="submission" date="2020-04" db="EMBL/GenBank/DDBJ databases">
        <authorList>
            <person name="Alioto T."/>
            <person name="Alioto T."/>
            <person name="Gomez Garrido J."/>
        </authorList>
    </citation>
    <scope>NUCLEOTIDE SEQUENCE</scope>
    <source>
        <strain evidence="1">A484AB</strain>
    </source>
</reference>
<proteinExistence type="predicted"/>
<accession>A0A6S7KJK7</accession>
<sequence length="75" mass="8280">MANNVGTVRKLSTSAVKAVTRRVFSKTSGILGLSPRARRQRSCVFLKQGKNNSEMSDDLLEKIVEIDSEVAENLK</sequence>
<name>A0A6S7KJK7_PARCT</name>
<comment type="caution">
    <text evidence="1">The sequence shown here is derived from an EMBL/GenBank/DDBJ whole genome shotgun (WGS) entry which is preliminary data.</text>
</comment>
<evidence type="ECO:0000313" key="1">
    <source>
        <dbReference type="EMBL" id="CAB4044288.1"/>
    </source>
</evidence>
<gene>
    <name evidence="1" type="ORF">PACLA_8A030274</name>
</gene>
<evidence type="ECO:0000313" key="2">
    <source>
        <dbReference type="Proteomes" id="UP001152795"/>
    </source>
</evidence>
<protein>
    <submittedName>
        <fullName evidence="1">Uncharacterized protein</fullName>
    </submittedName>
</protein>
<organism evidence="1 2">
    <name type="scientific">Paramuricea clavata</name>
    <name type="common">Red gorgonian</name>
    <name type="synonym">Violescent sea-whip</name>
    <dbReference type="NCBI Taxonomy" id="317549"/>
    <lineage>
        <taxon>Eukaryota</taxon>
        <taxon>Metazoa</taxon>
        <taxon>Cnidaria</taxon>
        <taxon>Anthozoa</taxon>
        <taxon>Octocorallia</taxon>
        <taxon>Malacalcyonacea</taxon>
        <taxon>Plexauridae</taxon>
        <taxon>Paramuricea</taxon>
    </lineage>
</organism>
<feature type="non-terminal residue" evidence="1">
    <location>
        <position position="75"/>
    </location>
</feature>
<dbReference type="EMBL" id="CACRXK020034468">
    <property type="protein sequence ID" value="CAB4044288.1"/>
    <property type="molecule type" value="Genomic_DNA"/>
</dbReference>
<dbReference type="AlphaFoldDB" id="A0A6S7KJK7"/>